<feature type="signal peptide" evidence="6">
    <location>
        <begin position="1"/>
        <end position="18"/>
    </location>
</feature>
<name>A0A2B7YA59_9EURO</name>
<dbReference type="PROSITE" id="PS51387">
    <property type="entry name" value="FAD_PCMH"/>
    <property type="match status" value="1"/>
</dbReference>
<organism evidence="8 9">
    <name type="scientific">Helicocarpus griseus UAMH5409</name>
    <dbReference type="NCBI Taxonomy" id="1447875"/>
    <lineage>
        <taxon>Eukaryota</taxon>
        <taxon>Fungi</taxon>
        <taxon>Dikarya</taxon>
        <taxon>Ascomycota</taxon>
        <taxon>Pezizomycotina</taxon>
        <taxon>Eurotiomycetes</taxon>
        <taxon>Eurotiomycetidae</taxon>
        <taxon>Onygenales</taxon>
        <taxon>Ajellomycetaceae</taxon>
        <taxon>Helicocarpus</taxon>
    </lineage>
</organism>
<protein>
    <recommendedName>
        <fullName evidence="7">FAD-binding PCMH-type domain-containing protein</fullName>
    </recommendedName>
</protein>
<comment type="similarity">
    <text evidence="2">Belongs to the oxygen-dependent FAD-linked oxidoreductase family.</text>
</comment>
<dbReference type="Gene3D" id="3.40.462.20">
    <property type="match status" value="1"/>
</dbReference>
<dbReference type="PANTHER" id="PTHR42973:SF39">
    <property type="entry name" value="FAD-BINDING PCMH-TYPE DOMAIN-CONTAINING PROTEIN"/>
    <property type="match status" value="1"/>
</dbReference>
<proteinExistence type="inferred from homology"/>
<evidence type="ECO:0000313" key="9">
    <source>
        <dbReference type="Proteomes" id="UP000223968"/>
    </source>
</evidence>
<evidence type="ECO:0000259" key="7">
    <source>
        <dbReference type="PROSITE" id="PS51387"/>
    </source>
</evidence>
<dbReference type="Pfam" id="PF08031">
    <property type="entry name" value="BBE"/>
    <property type="match status" value="1"/>
</dbReference>
<dbReference type="InterPro" id="IPR016169">
    <property type="entry name" value="FAD-bd_PCMH_sub2"/>
</dbReference>
<dbReference type="PANTHER" id="PTHR42973">
    <property type="entry name" value="BINDING OXIDOREDUCTASE, PUTATIVE (AFU_ORTHOLOGUE AFUA_1G17690)-RELATED"/>
    <property type="match status" value="1"/>
</dbReference>
<comment type="cofactor">
    <cofactor evidence="1">
        <name>FAD</name>
        <dbReference type="ChEBI" id="CHEBI:57692"/>
    </cofactor>
</comment>
<evidence type="ECO:0000313" key="8">
    <source>
        <dbReference type="EMBL" id="PGH17477.1"/>
    </source>
</evidence>
<evidence type="ECO:0000256" key="3">
    <source>
        <dbReference type="ARBA" id="ARBA00022630"/>
    </source>
</evidence>
<evidence type="ECO:0000256" key="4">
    <source>
        <dbReference type="ARBA" id="ARBA00022827"/>
    </source>
</evidence>
<dbReference type="Gene3D" id="3.30.465.10">
    <property type="match status" value="1"/>
</dbReference>
<evidence type="ECO:0000256" key="1">
    <source>
        <dbReference type="ARBA" id="ARBA00001974"/>
    </source>
</evidence>
<reference evidence="8 9" key="1">
    <citation type="submission" date="2017-10" db="EMBL/GenBank/DDBJ databases">
        <title>Comparative genomics in systemic dimorphic fungi from Ajellomycetaceae.</title>
        <authorList>
            <person name="Munoz J.F."/>
            <person name="Mcewen J.G."/>
            <person name="Clay O.K."/>
            <person name="Cuomo C.A."/>
        </authorList>
    </citation>
    <scope>NUCLEOTIDE SEQUENCE [LARGE SCALE GENOMIC DNA]</scope>
    <source>
        <strain evidence="8 9">UAMH5409</strain>
    </source>
</reference>
<keyword evidence="4" id="KW-0274">FAD</keyword>
<keyword evidence="5" id="KW-0560">Oxidoreductase</keyword>
<dbReference type="SUPFAM" id="SSF56176">
    <property type="entry name" value="FAD-binding/transporter-associated domain-like"/>
    <property type="match status" value="1"/>
</dbReference>
<feature type="domain" description="FAD-binding PCMH-type" evidence="7">
    <location>
        <begin position="58"/>
        <end position="231"/>
    </location>
</feature>
<accession>A0A2B7YA59</accession>
<dbReference type="OrthoDB" id="407275at2759"/>
<feature type="chain" id="PRO_5013016149" description="FAD-binding PCMH-type domain-containing protein" evidence="6">
    <location>
        <begin position="19"/>
        <end position="503"/>
    </location>
</feature>
<dbReference type="GO" id="GO:0016491">
    <property type="term" value="F:oxidoreductase activity"/>
    <property type="evidence" value="ECO:0007669"/>
    <property type="project" value="UniProtKB-KW"/>
</dbReference>
<dbReference type="AlphaFoldDB" id="A0A2B7YA59"/>
<dbReference type="InterPro" id="IPR016166">
    <property type="entry name" value="FAD-bd_PCMH"/>
</dbReference>
<dbReference type="InterPro" id="IPR050416">
    <property type="entry name" value="FAD-linked_Oxidoreductase"/>
</dbReference>
<keyword evidence="9" id="KW-1185">Reference proteome</keyword>
<evidence type="ECO:0000256" key="5">
    <source>
        <dbReference type="ARBA" id="ARBA00023002"/>
    </source>
</evidence>
<sequence length="503" mass="54784">MQLRDLTKLLLFASPALSASLLVKKALIQDCLNDAKVPQVEPESADYPAIIKPFNLRVPFKPVGVALPSTVEHVQAAIACAVKNKVTVSARGGGHSYASHGLGGEDGHLVLDMKGFKEVSLDKESGVATVGSGNRIGEMAIQLWDEAGVGISHGTCPTVGVAGLTLHGGYGLSSRGKGLALDNLVGVDLVLADGTLVSASKDENAELFWGIQGAGSSFGIITAFKFQTFTPPAENIAYEYIIPPENVTAEEVTAMIEILQDYTINKQSENMNMRFFFFPASISLTGVYHGSLADYEAEINPLIEQIAPVFKNWTGVVTVKEPQVFNWIEAIEYFAFGPMDPEELPRENFFAKSLMPPELKPEAIAAAVEYMYAEALPLDRNDWYLLWDHHGGASSAVSAVAGDATSYAHRQAIFKMQFYDRIPNNETYPEDGEKFLNGWVSAVQEAQGNADSIGMYVNYADTTLGAEEAHHFYWLDHYEKLNELKSQYDPNKVFLNPQAVGSA</sequence>
<dbReference type="Proteomes" id="UP000223968">
    <property type="component" value="Unassembled WGS sequence"/>
</dbReference>
<evidence type="ECO:0000256" key="6">
    <source>
        <dbReference type="SAM" id="SignalP"/>
    </source>
</evidence>
<keyword evidence="3" id="KW-0285">Flavoprotein</keyword>
<dbReference type="InterPro" id="IPR036318">
    <property type="entry name" value="FAD-bd_PCMH-like_sf"/>
</dbReference>
<evidence type="ECO:0000256" key="2">
    <source>
        <dbReference type="ARBA" id="ARBA00005466"/>
    </source>
</evidence>
<dbReference type="STRING" id="1447875.A0A2B7YA59"/>
<dbReference type="InterPro" id="IPR012951">
    <property type="entry name" value="BBE"/>
</dbReference>
<dbReference type="Pfam" id="PF01565">
    <property type="entry name" value="FAD_binding_4"/>
    <property type="match status" value="1"/>
</dbReference>
<dbReference type="GO" id="GO:0071949">
    <property type="term" value="F:FAD binding"/>
    <property type="evidence" value="ECO:0007669"/>
    <property type="project" value="InterPro"/>
</dbReference>
<gene>
    <name evidence="8" type="ORF">AJ79_01077</name>
</gene>
<dbReference type="EMBL" id="PDNB01000010">
    <property type="protein sequence ID" value="PGH17477.1"/>
    <property type="molecule type" value="Genomic_DNA"/>
</dbReference>
<dbReference type="InterPro" id="IPR006094">
    <property type="entry name" value="Oxid_FAD_bind_N"/>
</dbReference>
<comment type="caution">
    <text evidence="8">The sequence shown here is derived from an EMBL/GenBank/DDBJ whole genome shotgun (WGS) entry which is preliminary data.</text>
</comment>
<keyword evidence="6" id="KW-0732">Signal</keyword>